<evidence type="ECO:0000313" key="3">
    <source>
        <dbReference type="Proteomes" id="UP001516400"/>
    </source>
</evidence>
<sequence>MSKSGSRYGRRSNWFKIHCLLQEQQQAGTNMGMAAAAGLLRPHPYLTPLFRPTPTTTTQETRSSESDSGASSVDIEDDSKSSCRVSYVKPSTSPSSDRDYFSGSSSKKHSSPASDSEYFARRKLATLPIPSISPSSLPSVSPSGIAPKWFPTVPPFSDPSSWRDLWLRVPPPVATPAPNQEQPIDLSLKSQVPILSRVKSESEHSINIDVGIEEHVKSVPLDLTLDRQTADISN</sequence>
<evidence type="ECO:0008006" key="4">
    <source>
        <dbReference type="Google" id="ProtNLM"/>
    </source>
</evidence>
<evidence type="ECO:0000313" key="2">
    <source>
        <dbReference type="EMBL" id="KAL3275759.1"/>
    </source>
</evidence>
<dbReference type="EMBL" id="JABFTP020000083">
    <property type="protein sequence ID" value="KAL3275759.1"/>
    <property type="molecule type" value="Genomic_DNA"/>
</dbReference>
<name>A0ABD2NB44_9CUCU</name>
<organism evidence="2 3">
    <name type="scientific">Cryptolaemus montrouzieri</name>
    <dbReference type="NCBI Taxonomy" id="559131"/>
    <lineage>
        <taxon>Eukaryota</taxon>
        <taxon>Metazoa</taxon>
        <taxon>Ecdysozoa</taxon>
        <taxon>Arthropoda</taxon>
        <taxon>Hexapoda</taxon>
        <taxon>Insecta</taxon>
        <taxon>Pterygota</taxon>
        <taxon>Neoptera</taxon>
        <taxon>Endopterygota</taxon>
        <taxon>Coleoptera</taxon>
        <taxon>Polyphaga</taxon>
        <taxon>Cucujiformia</taxon>
        <taxon>Coccinelloidea</taxon>
        <taxon>Coccinellidae</taxon>
        <taxon>Scymninae</taxon>
        <taxon>Scymnini</taxon>
        <taxon>Cryptolaemus</taxon>
    </lineage>
</organism>
<reference evidence="2 3" key="1">
    <citation type="journal article" date="2021" name="BMC Biol.">
        <title>Horizontally acquired antibacterial genes associated with adaptive radiation of ladybird beetles.</title>
        <authorList>
            <person name="Li H.S."/>
            <person name="Tang X.F."/>
            <person name="Huang Y.H."/>
            <person name="Xu Z.Y."/>
            <person name="Chen M.L."/>
            <person name="Du X.Y."/>
            <person name="Qiu B.Y."/>
            <person name="Chen P.T."/>
            <person name="Zhang W."/>
            <person name="Slipinski A."/>
            <person name="Escalona H.E."/>
            <person name="Waterhouse R.M."/>
            <person name="Zwick A."/>
            <person name="Pang H."/>
        </authorList>
    </citation>
    <scope>NUCLEOTIDE SEQUENCE [LARGE SCALE GENOMIC DNA]</scope>
    <source>
        <strain evidence="2">SYSU2018</strain>
    </source>
</reference>
<feature type="compositionally biased region" description="Low complexity" evidence="1">
    <location>
        <begin position="101"/>
        <end position="115"/>
    </location>
</feature>
<evidence type="ECO:0000256" key="1">
    <source>
        <dbReference type="SAM" id="MobiDB-lite"/>
    </source>
</evidence>
<comment type="caution">
    <text evidence="2">The sequence shown here is derived from an EMBL/GenBank/DDBJ whole genome shotgun (WGS) entry which is preliminary data.</text>
</comment>
<accession>A0ABD2NB44</accession>
<protein>
    <recommendedName>
        <fullName evidence="4">Protein embryonic gonad</fullName>
    </recommendedName>
</protein>
<proteinExistence type="predicted"/>
<dbReference type="Proteomes" id="UP001516400">
    <property type="component" value="Unassembled WGS sequence"/>
</dbReference>
<gene>
    <name evidence="2" type="ORF">HHI36_020504</name>
</gene>
<feature type="region of interest" description="Disordered" evidence="1">
    <location>
        <begin position="45"/>
        <end position="115"/>
    </location>
</feature>
<keyword evidence="3" id="KW-1185">Reference proteome</keyword>
<dbReference type="AlphaFoldDB" id="A0ABD2NB44"/>
<feature type="compositionally biased region" description="Low complexity" evidence="1">
    <location>
        <begin position="46"/>
        <end position="72"/>
    </location>
</feature>